<dbReference type="PROSITE" id="PS50835">
    <property type="entry name" value="IG_LIKE"/>
    <property type="match status" value="1"/>
</dbReference>
<dbReference type="Pfam" id="PF07675">
    <property type="entry name" value="Cleaved_Adhesin"/>
    <property type="match status" value="1"/>
</dbReference>
<feature type="domain" description="Ig-like" evidence="3">
    <location>
        <begin position="1943"/>
        <end position="2019"/>
    </location>
</feature>
<dbReference type="InterPro" id="IPR013783">
    <property type="entry name" value="Ig-like_fold"/>
</dbReference>
<dbReference type="NCBIfam" id="NF038128">
    <property type="entry name" value="choice_anch_J"/>
    <property type="match status" value="2"/>
</dbReference>
<dbReference type="InterPro" id="IPR026341">
    <property type="entry name" value="T9SS_type_B"/>
</dbReference>
<feature type="signal peptide" evidence="2">
    <location>
        <begin position="1"/>
        <end position="19"/>
    </location>
</feature>
<feature type="domain" description="Fibronectin type-III" evidence="4">
    <location>
        <begin position="696"/>
        <end position="788"/>
    </location>
</feature>
<evidence type="ECO:0000259" key="3">
    <source>
        <dbReference type="PROSITE" id="PS50835"/>
    </source>
</evidence>
<dbReference type="PANTHER" id="PTHR46708">
    <property type="entry name" value="TENASCIN"/>
    <property type="match status" value="1"/>
</dbReference>
<keyword evidence="1" id="KW-0677">Repeat</keyword>
<dbReference type="Proteomes" id="UP000825381">
    <property type="component" value="Chromosome"/>
</dbReference>
<feature type="chain" id="PRO_5046680863" evidence="2">
    <location>
        <begin position="20"/>
        <end position="2485"/>
    </location>
</feature>
<dbReference type="RefSeq" id="WP_220641325.1">
    <property type="nucleotide sequence ID" value="NZ_CP080429.1"/>
</dbReference>
<dbReference type="InterPro" id="IPR050991">
    <property type="entry name" value="ECM_Regulatory_Proteins"/>
</dbReference>
<feature type="domain" description="Fibronectin type-III" evidence="4">
    <location>
        <begin position="1233"/>
        <end position="1327"/>
    </location>
</feature>
<feature type="domain" description="Fibronectin type-III" evidence="4">
    <location>
        <begin position="425"/>
        <end position="515"/>
    </location>
</feature>
<dbReference type="Pfam" id="PF00041">
    <property type="entry name" value="fn3"/>
    <property type="match status" value="2"/>
</dbReference>
<dbReference type="Gene3D" id="2.60.40.10">
    <property type="entry name" value="Immunoglobulins"/>
    <property type="match status" value="7"/>
</dbReference>
<reference evidence="5 6" key="1">
    <citation type="submission" date="2021-07" db="EMBL/GenBank/DDBJ databases">
        <title>Flavobacterium WSW3-B6 sp.nov, isolated from seaweed.</title>
        <authorList>
            <person name="Muhammad N."/>
            <person name="Ho H."/>
            <person name="Lee Y.-J."/>
            <person name="Nguyen T."/>
            <person name="Ho J."/>
            <person name="Kim S.-G."/>
        </authorList>
    </citation>
    <scope>NUCLEOTIDE SEQUENCE [LARGE SCALE GENOMIC DNA]</scope>
    <source>
        <strain evidence="5 6">WSW3-B6</strain>
    </source>
</reference>
<dbReference type="CDD" id="cd00063">
    <property type="entry name" value="FN3"/>
    <property type="match status" value="4"/>
</dbReference>
<evidence type="ECO:0000256" key="2">
    <source>
        <dbReference type="SAM" id="SignalP"/>
    </source>
</evidence>
<gene>
    <name evidence="5" type="ORF">K1I41_03625</name>
</gene>
<feature type="domain" description="Fibronectin type-III" evidence="4">
    <location>
        <begin position="1443"/>
        <end position="1541"/>
    </location>
</feature>
<protein>
    <submittedName>
        <fullName evidence="5">Choice-of-anchor J domain-containing protein</fullName>
    </submittedName>
</protein>
<name>A0ABX8V8Z0_9FLAO</name>
<dbReference type="SUPFAM" id="SSF49265">
    <property type="entry name" value="Fibronectin type III"/>
    <property type="match status" value="6"/>
</dbReference>
<dbReference type="Pfam" id="PF13585">
    <property type="entry name" value="CHU_C"/>
    <property type="match status" value="1"/>
</dbReference>
<evidence type="ECO:0000313" key="6">
    <source>
        <dbReference type="Proteomes" id="UP000825381"/>
    </source>
</evidence>
<dbReference type="Gene3D" id="2.60.120.200">
    <property type="match status" value="2"/>
</dbReference>
<keyword evidence="6" id="KW-1185">Reference proteome</keyword>
<organism evidence="5 6">
    <name type="scientific">Flavobacterium litorale</name>
    <dbReference type="NCBI Taxonomy" id="2856519"/>
    <lineage>
        <taxon>Bacteria</taxon>
        <taxon>Pseudomonadati</taxon>
        <taxon>Bacteroidota</taxon>
        <taxon>Flavobacteriia</taxon>
        <taxon>Flavobacteriales</taxon>
        <taxon>Flavobacteriaceae</taxon>
        <taxon>Flavobacterium</taxon>
    </lineage>
</organism>
<dbReference type="InterPro" id="IPR003961">
    <property type="entry name" value="FN3_dom"/>
</dbReference>
<evidence type="ECO:0000313" key="5">
    <source>
        <dbReference type="EMBL" id="QYJ68987.1"/>
    </source>
</evidence>
<dbReference type="SMART" id="SM00060">
    <property type="entry name" value="FN3"/>
    <property type="match status" value="6"/>
</dbReference>
<sequence>MKRITFLFFMSLVSLCGFAQMPLQGFDDTGVFPPTDWEVHDNGIGPLWSWGQALGAGPQPAYEGLHAAYINRENVAVGLPEDWLVTEQFNVPTNPQLRFWSRLTIGGDDGTLYRIYITDDPGVAFDPLNYDQIQEWTELQINPAQTVYTEQVVDIPAIYVGQDVRLAFVMIGDNGDRWLVDSASVVSQCLDPENLSAAPGIDNADLSWDNPSGATEWEIEVLAAAAIPNGVGITYNGTLPYEATTTDDGVTALTENTDYKYYVRALCDDGGTSEWVGPFLFSTVALGATCEAAIEITALPYTTTDNTGDYDDDYSGSPGAAGCGTTSGYLNGDDVVYEYTATTDGTISIDMTDNGAWSGMFIYDDCADIGTECIGGGPGGGAGNDVSVPALAVTAGQTYYIVISTFAAPQTTPYTLTIQQVFCDPPVGLPATNADEDSVDLSWTNPSGATSWEIVVQNPGDGIPAGAGTTVATNTEYNVDSLTEATNYEYYVRADCNDGNFSAWAGPYPFSTTQVAATMDYSQDFEGVNSGFSLSNGTATNQWAIGSAIANGGTQSLYISNDNGVSNEYTNNSTSVVHAYRDIQMPAVVDQALVSFDWNVDGENCCDYVRVWVVPASFTPTTGTLINAGAAGANAIQIGGNFNDSNGWETQNNVVDLSAYANQVMRLVFEWRNDGSVGQAPAAIDNIDVSLITCPSPSDLAIADLQEEEVTFTWTAPTSVTPTFDYYFATDTTAPDDATPPTGNVAVSTVNIGLLTPSTQYSFWVRSNCGVGDTSFWVGPLTFTTPQIPATIDYEEDFEGTIEWTLSNGTQTNQWVIDEAISSSPTHSLYISNDNGVSSAYTNNSSSVVHAYRDIAIPTGAADADLSFDYNVDGENCCDYVRVWVVPITFIPTPGALINGGAAGDDAFQVGGNFNNTADWQTENTVINVAAYADGVMRLVFEWRNDGSVGQAPAGIDNVNVSIITCPQPLDLAVSDIGETGATIAWTNQGTAAEWEVYIVSAGDPAPTDATVGITTTDNPYVATGLDDSTEYDVYVRAICDPTDSSNWTGPANFQTQCGSFGVPFFEGFNTDSTTQLCWTVLNDNGDFDAWNMDYNPNPFEGDQSAAITTDFNNGNNDDWLISPTIDLDSGNKRLKFHQRVQSSFEPNDFQVLLSVEGADIADFTAPTAVTLIPLAEYDNTEYIEYEVFLEDAGGTSITGEVNIAWHIPDGGLDGWRLYIDNVIIEDIPSCPQPTDLAVSSVGDTTVTLEWTEVGPATAWEVYVIPTGGDAPIDTTTEGVVAADSNPFVYDIDLEAGIVYDFYVKAVCGPDDESFWSGPFTFNTALCPLEDQCNYEFVMSDTGGNTWNGNTMTVSQGGIDIATLTGPTNADGTDPITQIVPLCAGIPFELYWNDAGFSDQQVAISIINPFDSETVFDKPAGEGSDNTLLYTGIPFCSEITCPQPTDLVAEGYNYIDSILLGWTPGGTETEWEVIVQDAGGTYPGNDPDPTTIVTVTGDPEYIAGDLVPDDFYEYYVRAICGPDDASFWTGPFEFSIFAPPGCAAVEVLDELTLEIIVPNSEVSLCPEDEACYELSANYYQLKGTDSYAVESIDYAPPYPFLGGTELNVNTDDIWSPVVDLPFEFCFYGETYNEAKVGSNGVVQFGENMTDGGFCPWSFDESVPDANFPILNAIYGVYQDVNPNVAGSEVNINYQVLGSYPCRALVVNYFDVPQFSCGLNVGTQTTQIVIYEISNIIDVYVESRTPCTGWQNGAGVIGIQNADGTEGITPPDRNTGDWTATEEAWRFTPDGEDLNVVFEWLQDDVFVTNDTDLQVCPTESTNLKARVTYTTCSGEELIRENNFTINVATPIIIINDPQDLSACSTGEAVEFDLTDSLEGIMDDTTGFTFTFYATEEAADLGLDDNLPDLYTTDTNETIWIRVMEDGFDCYITASFELTLSNIPPEFTASDDISICEGTDTTLEVFAGNFDPNSPDVSYTWTLDGNDTGLTTQAITVTAGGTYEVTVNNAGCVGSEEIVVTVVPVPVADVLADATVCDSYELPVLTIGNYFTQTGGQGAALSAGDMITSTQEIYIYAVSADNADCTNESSFTITVNDSPEVSTPGNQTACDSYTLPALTLGNYYTQTGGAGTMLNPGDAITSTQTLYIYAETGTTPNCTGEESFEVTIIDSPEAQVLADVTSCDSYVLEALDADNNYFTAPGGTGTALSAGDVITSTQTLYIYAQTGTTPNCTDESTFVVNIIDSPAFSLGGPYNTCVANNVTINVEPANFNTAEATYAWTLNGTPLADTGASVVPTNFGTYEVTVTVGICTSVQSIAVTQDTNAIAVMFEEGCEGGDYMITIMDVDGSFNPDNATYVWSGEGGFTATTQTVTVPGAGNYTVTVTTQDGCIGGTTVNVLDTSCSIPRGISPNNDDRNDKFDLTSLDVRQISIFNRYGKEVFSYGAYTDQWHGQTNDGDELPTGTYFYSIERSNGESKTGWVYINREE</sequence>
<dbReference type="PROSITE" id="PS50853">
    <property type="entry name" value="FN3"/>
    <property type="match status" value="5"/>
</dbReference>
<dbReference type="InterPro" id="IPR007110">
    <property type="entry name" value="Ig-like_dom"/>
</dbReference>
<dbReference type="InterPro" id="IPR011628">
    <property type="entry name" value="Cleaved_adhesin"/>
</dbReference>
<dbReference type="InterPro" id="IPR036116">
    <property type="entry name" value="FN3_sf"/>
</dbReference>
<keyword evidence="2" id="KW-0732">Signal</keyword>
<accession>A0ABX8V8Z0</accession>
<dbReference type="EMBL" id="CP080429">
    <property type="protein sequence ID" value="QYJ68987.1"/>
    <property type="molecule type" value="Genomic_DNA"/>
</dbReference>
<proteinExistence type="predicted"/>
<feature type="domain" description="Fibronectin type-III" evidence="4">
    <location>
        <begin position="968"/>
        <end position="1059"/>
    </location>
</feature>
<evidence type="ECO:0000256" key="1">
    <source>
        <dbReference type="ARBA" id="ARBA00022737"/>
    </source>
</evidence>
<dbReference type="PANTHER" id="PTHR46708:SF2">
    <property type="entry name" value="FIBRONECTIN TYPE-III DOMAIN-CONTAINING PROTEIN"/>
    <property type="match status" value="1"/>
</dbReference>
<dbReference type="NCBIfam" id="TIGR04131">
    <property type="entry name" value="Bac_Flav_CTERM"/>
    <property type="match status" value="1"/>
</dbReference>
<evidence type="ECO:0000259" key="4">
    <source>
        <dbReference type="PROSITE" id="PS50853"/>
    </source>
</evidence>